<accession>A0ABZ1BNI4</accession>
<reference evidence="2" key="1">
    <citation type="submission" date="2023-12" db="EMBL/GenBank/DDBJ databases">
        <title>Novel isolates from deep terrestrial aquifers shed light on the physiology and ecology of the class Limnochordia.</title>
        <authorList>
            <person name="Karnachuk O.V."/>
            <person name="Lukina A.P."/>
            <person name="Avakyan M.R."/>
            <person name="Kadnikov V."/>
            <person name="Begmatov S."/>
            <person name="Beletsky A.V."/>
            <person name="Mardanov A.V."/>
            <person name="Ravin N.V."/>
        </authorList>
    </citation>
    <scope>NUCLEOTIDE SEQUENCE [LARGE SCALE GENOMIC DNA]</scope>
    <source>
        <strain evidence="2">LN</strain>
    </source>
</reference>
<name>A0ABZ1BNI4_9FIRM</name>
<protein>
    <recommendedName>
        <fullName evidence="3">DUF3108 domain-containing protein</fullName>
    </recommendedName>
</protein>
<evidence type="ECO:0008006" key="3">
    <source>
        <dbReference type="Google" id="ProtNLM"/>
    </source>
</evidence>
<evidence type="ECO:0000313" key="2">
    <source>
        <dbReference type="Proteomes" id="UP001333102"/>
    </source>
</evidence>
<dbReference type="RefSeq" id="WP_324668712.1">
    <property type="nucleotide sequence ID" value="NZ_CP141614.1"/>
</dbReference>
<keyword evidence="2" id="KW-1185">Reference proteome</keyword>
<dbReference type="Proteomes" id="UP001333102">
    <property type="component" value="Chromosome"/>
</dbReference>
<evidence type="ECO:0000313" key="1">
    <source>
        <dbReference type="EMBL" id="WRP14395.1"/>
    </source>
</evidence>
<proteinExistence type="predicted"/>
<sequence>MRAPAPARWRSVGASVVAVLATMGPPAICRAEVLPPPALTQAFQAGRWRLTWRVESGALDSSACPALVRCSGRYLAASLEVTYRHAGEVWGTAWRWEASARASVVDERRTVTDPLGGSLHRRDRWASAWPSRVTLAIVQRDPRHGRALETSVSLFAEASRGDPLRVGQSVEVSVSRIVDPALVALATAVSASGPDGAALHGAGEWRIVLTDELWLLTGAGITWPLRSAGPGARIWTGIGLVLRGGTQMEATVEHLLGDGDAFALRVELHPAGTQARAGPEAPM</sequence>
<dbReference type="EMBL" id="CP141614">
    <property type="protein sequence ID" value="WRP14395.1"/>
    <property type="molecule type" value="Genomic_DNA"/>
</dbReference>
<gene>
    <name evidence="1" type="ORF">VLY81_13385</name>
</gene>
<organism evidence="1 2">
    <name type="scientific">Geochorda subterranea</name>
    <dbReference type="NCBI Taxonomy" id="3109564"/>
    <lineage>
        <taxon>Bacteria</taxon>
        <taxon>Bacillati</taxon>
        <taxon>Bacillota</taxon>
        <taxon>Limnochordia</taxon>
        <taxon>Limnochordales</taxon>
        <taxon>Geochordaceae</taxon>
        <taxon>Geochorda</taxon>
    </lineage>
</organism>